<name>A0A4D9EZJ7_9SAUR</name>
<accession>A0A4D9EZJ7</accession>
<sequence length="101" mass="11055">MVLSDSHSSNGACNTYGSFPFRRCFLQQGDRFILVDFQKTFYPLASATVVRGGAHKRYPGLTFKAISHTTRMTGGGPKIIQNEYFITGTSNPVLSCIGKVS</sequence>
<dbReference type="GO" id="GO:0004386">
    <property type="term" value="F:helicase activity"/>
    <property type="evidence" value="ECO:0007669"/>
    <property type="project" value="UniProtKB-KW"/>
</dbReference>
<reference evidence="1 2" key="2">
    <citation type="submission" date="2019-04" db="EMBL/GenBank/DDBJ databases">
        <title>The genome sequence of big-headed turtle.</title>
        <authorList>
            <person name="Gong S."/>
        </authorList>
    </citation>
    <scope>NUCLEOTIDE SEQUENCE [LARGE SCALE GENOMIC DNA]</scope>
    <source>
        <strain evidence="1">DO16091913</strain>
        <tissue evidence="1">Muscle</tissue>
    </source>
</reference>
<gene>
    <name evidence="1" type="ORF">DR999_PMT00484</name>
</gene>
<dbReference type="AlphaFoldDB" id="A0A4D9EZJ7"/>
<protein>
    <submittedName>
        <fullName evidence="1">ATP-dependent RNA helicase DHX29</fullName>
    </submittedName>
</protein>
<evidence type="ECO:0000313" key="1">
    <source>
        <dbReference type="EMBL" id="TFK16069.1"/>
    </source>
</evidence>
<organism evidence="1 2">
    <name type="scientific">Platysternon megacephalum</name>
    <name type="common">big-headed turtle</name>
    <dbReference type="NCBI Taxonomy" id="55544"/>
    <lineage>
        <taxon>Eukaryota</taxon>
        <taxon>Metazoa</taxon>
        <taxon>Chordata</taxon>
        <taxon>Craniata</taxon>
        <taxon>Vertebrata</taxon>
        <taxon>Euteleostomi</taxon>
        <taxon>Archelosauria</taxon>
        <taxon>Testudinata</taxon>
        <taxon>Testudines</taxon>
        <taxon>Cryptodira</taxon>
        <taxon>Durocryptodira</taxon>
        <taxon>Testudinoidea</taxon>
        <taxon>Platysternidae</taxon>
        <taxon>Platysternon</taxon>
    </lineage>
</organism>
<comment type="caution">
    <text evidence="1">The sequence shown here is derived from an EMBL/GenBank/DDBJ whole genome shotgun (WGS) entry which is preliminary data.</text>
</comment>
<proteinExistence type="predicted"/>
<keyword evidence="1" id="KW-0378">Hydrolase</keyword>
<keyword evidence="2" id="KW-1185">Reference proteome</keyword>
<reference evidence="1 2" key="1">
    <citation type="submission" date="2019-04" db="EMBL/GenBank/DDBJ databases">
        <title>Draft genome of the big-headed turtle Platysternon megacephalum.</title>
        <authorList>
            <person name="Gong S."/>
        </authorList>
    </citation>
    <scope>NUCLEOTIDE SEQUENCE [LARGE SCALE GENOMIC DNA]</scope>
    <source>
        <strain evidence="1">DO16091913</strain>
        <tissue evidence="1">Muscle</tissue>
    </source>
</reference>
<evidence type="ECO:0000313" key="2">
    <source>
        <dbReference type="Proteomes" id="UP000297703"/>
    </source>
</evidence>
<keyword evidence="1" id="KW-0347">Helicase</keyword>
<dbReference type="EMBL" id="QXTE01000002">
    <property type="protein sequence ID" value="TFK16069.1"/>
    <property type="molecule type" value="Genomic_DNA"/>
</dbReference>
<keyword evidence="1" id="KW-0067">ATP-binding</keyword>
<keyword evidence="1" id="KW-0547">Nucleotide-binding</keyword>
<dbReference type="Proteomes" id="UP000297703">
    <property type="component" value="Unassembled WGS sequence"/>
</dbReference>